<proteinExistence type="predicted"/>
<name>A0A9X4MEI3_9CYAN</name>
<dbReference type="Proteomes" id="UP001152872">
    <property type="component" value="Unassembled WGS sequence"/>
</dbReference>
<evidence type="ECO:0000313" key="2">
    <source>
        <dbReference type="Proteomes" id="UP001152872"/>
    </source>
</evidence>
<protein>
    <submittedName>
        <fullName evidence="1">Uncharacterized protein</fullName>
    </submittedName>
</protein>
<comment type="caution">
    <text evidence="1">The sequence shown here is derived from an EMBL/GenBank/DDBJ whole genome shotgun (WGS) entry which is preliminary data.</text>
</comment>
<dbReference type="AlphaFoldDB" id="A0A9X4MEI3"/>
<keyword evidence="2" id="KW-1185">Reference proteome</keyword>
<gene>
    <name evidence="1" type="ORF">FEV09_20355</name>
</gene>
<evidence type="ECO:0000313" key="1">
    <source>
        <dbReference type="EMBL" id="MDG3496895.1"/>
    </source>
</evidence>
<accession>A0A9X4MEI3</accession>
<sequence>MVNTSNDSNRQIKIYQKTYSLPILGGERLDRLQDEIRSGSQNIQRGYVECETTIEEKGFFSKKIIKKVVKQELNFEQRFTALDKLVKNYDAVIETLQKHQVEYQNFVKNQVRN</sequence>
<reference evidence="1" key="1">
    <citation type="submission" date="2019-05" db="EMBL/GenBank/DDBJ databases">
        <title>Whole genome sequencing of Pseudanabaena catenata USMAC16.</title>
        <authorList>
            <person name="Khan Z."/>
            <person name="Omar W.M."/>
            <person name="Convey P."/>
            <person name="Merican F."/>
            <person name="Najimudin N."/>
        </authorList>
    </citation>
    <scope>NUCLEOTIDE SEQUENCE</scope>
    <source>
        <strain evidence="1">USMAC16</strain>
    </source>
</reference>
<dbReference type="EMBL" id="VBTY01000243">
    <property type="protein sequence ID" value="MDG3496895.1"/>
    <property type="molecule type" value="Genomic_DNA"/>
</dbReference>
<organism evidence="1 2">
    <name type="scientific">Pseudanabaena catenata USMAC16</name>
    <dbReference type="NCBI Taxonomy" id="1855837"/>
    <lineage>
        <taxon>Bacteria</taxon>
        <taxon>Bacillati</taxon>
        <taxon>Cyanobacteriota</taxon>
        <taxon>Cyanophyceae</taxon>
        <taxon>Pseudanabaenales</taxon>
        <taxon>Pseudanabaenaceae</taxon>
        <taxon>Pseudanabaena</taxon>
    </lineage>
</organism>
<dbReference type="RefSeq" id="WP_009629093.1">
    <property type="nucleotide sequence ID" value="NZ_VBTY01000243.1"/>
</dbReference>